<keyword evidence="2" id="KW-0732">Signal</keyword>
<feature type="signal peptide" evidence="2">
    <location>
        <begin position="1"/>
        <end position="27"/>
    </location>
</feature>
<dbReference type="Pfam" id="PF06986">
    <property type="entry name" value="F_T4SS_TraN"/>
    <property type="match status" value="2"/>
</dbReference>
<reference evidence="3 4" key="1">
    <citation type="journal article" date="2015" name="Genome Announc.">
        <title>Genomes of Geoalkalibacter ferrihydriticus Z-0531T and Geoalkalibacter subterraneus Red1T, Two Haloalkaliphilic Metal-Reducing Deltaproteobacteria.</title>
        <authorList>
            <person name="Badalamenti J.P."/>
            <person name="Krajmalnik-Brown R."/>
            <person name="Torres C.I."/>
            <person name="Bond D.R."/>
        </authorList>
    </citation>
    <scope>NUCLEOTIDE SEQUENCE [LARGE SCALE GENOMIC DNA]</scope>
    <source>
        <strain evidence="3 4">Red1</strain>
        <plasmid evidence="4">Plasmid pGSUB1</plasmid>
    </source>
</reference>
<evidence type="ECO:0000256" key="1">
    <source>
        <dbReference type="SAM" id="MobiDB-lite"/>
    </source>
</evidence>
<proteinExistence type="predicted"/>
<protein>
    <recommendedName>
        <fullName evidence="5">Conjugal transfer protein TraN</fullName>
    </recommendedName>
</protein>
<evidence type="ECO:0000313" key="3">
    <source>
        <dbReference type="EMBL" id="AJF08138.1"/>
    </source>
</evidence>
<evidence type="ECO:0000313" key="4">
    <source>
        <dbReference type="Proteomes" id="UP000035036"/>
    </source>
</evidence>
<dbReference type="RefSeq" id="WP_040202765.1">
    <property type="nucleotide sequence ID" value="NZ_CP010312.1"/>
</dbReference>
<sequence length="929" mass="102505">MPRNALKTVSVLVLMFFNWAIAYPAWADAFSDAANKGQSSAESFMPDFNRMGTADSSGNITLYPQDSSSTMNINVGEIFQELDQNPNEESHDSLYGDNNGIFGATETTLEFLRDSPSNTGEAYRVVKSGQSRSHPDMRNDPIWGQTDSVLADVFSGEFADCQQITSINRTSWGAHMPDLQTCDRLRKPDRCEKIRKVDVTQTTVPERKVFSYQGCFDHNIKSFKIYEDNLDSSYYYKDLFPSEVEELYPGFFEGGSNRGNSEDEKMAGSYYFYPLNPDHLPSSGMEAFVRLKSSFQYSVSEASAVVKSQPSNDNGWTVTLDLNDPGRGNGTPPCAKGITDYKRGWVDLDLYVSAIGYEVSEYGDESLIDSTENEEEVIREDSCDYPEGFCDVTWVCDEIDNGKIINGLEITPEFARENLSPLYPGDPMTDVCWKASAEYQCDYNVGHMDCWTDPQGDVHCPYNEGDVLDSCEEFEKNPSCAFIRTECVEGSLSPTGFCYVTTDVYDCGYGVGIPSASREDSYNCPGEIRCMGNDCVEQQSMTSSDFQKAVALLNAADYMGNDMQCNENMTGCTVFGGEPYTCKMALGGWQDCCETPGTVSLGDYISLISGMNKLASAEKIMGMQNPVYGSWTSLKDGGTNVAETMAKPFTTAWESVAGRIGLDAGKEAGEQGLVTAAQSAIGETVQQITNQMAQWVYEKFGAAAVNTFFSGVGGAGGSEIASEALANNGNVAFGGYFGAALTVVGYAYLIYQISNILVQIIWECEEQEFELGVKREQKNCSYKGSYCASKVLGSCVEKRKSYCCFESPLSRIIHEQVLKQVEVNIHPGSAKNPNCEGIPLQKMELVDWDRIDLSEWIAILAITDNLPDVDDQRLNIDDLTGSGSELNFDSNDPNIPSRTNTAERTIERLDSDDWKNAAEDSRQELWGQN</sequence>
<dbReference type="EMBL" id="CP010312">
    <property type="protein sequence ID" value="AJF08138.1"/>
    <property type="molecule type" value="Genomic_DNA"/>
</dbReference>
<evidence type="ECO:0008006" key="5">
    <source>
        <dbReference type="Google" id="ProtNLM"/>
    </source>
</evidence>
<dbReference type="InterPro" id="IPR014121">
    <property type="entry name" value="TraN_Ftype"/>
</dbReference>
<evidence type="ECO:0000256" key="2">
    <source>
        <dbReference type="SAM" id="SignalP"/>
    </source>
</evidence>
<feature type="chain" id="PRO_5002101975" description="Conjugal transfer protein TraN" evidence="2">
    <location>
        <begin position="28"/>
        <end position="929"/>
    </location>
</feature>
<dbReference type="AlphaFoldDB" id="A0A0B5FL69"/>
<gene>
    <name evidence="3" type="ORF">GSUB_16655</name>
</gene>
<name>A0A0B5FL69_9BACT</name>
<accession>A0A0B5FL69</accession>
<keyword evidence="4" id="KW-1185">Reference proteome</keyword>
<feature type="region of interest" description="Disordered" evidence="1">
    <location>
        <begin position="910"/>
        <end position="929"/>
    </location>
</feature>
<dbReference type="OrthoDB" id="5297981at2"/>
<feature type="compositionally biased region" description="Basic and acidic residues" evidence="1">
    <location>
        <begin position="910"/>
        <end position="923"/>
    </location>
</feature>
<keyword evidence="3" id="KW-0614">Plasmid</keyword>
<dbReference type="Proteomes" id="UP000035036">
    <property type="component" value="Plasmid pGSUB1"/>
</dbReference>
<organism evidence="3 4">
    <name type="scientific">Geoalkalibacter subterraneus</name>
    <dbReference type="NCBI Taxonomy" id="483547"/>
    <lineage>
        <taxon>Bacteria</taxon>
        <taxon>Pseudomonadati</taxon>
        <taxon>Thermodesulfobacteriota</taxon>
        <taxon>Desulfuromonadia</taxon>
        <taxon>Desulfuromonadales</taxon>
        <taxon>Geoalkalibacteraceae</taxon>
        <taxon>Geoalkalibacter</taxon>
    </lineage>
</organism>
<geneLocation type="plasmid" evidence="3 4">
    <name>pGSUB1</name>
</geneLocation>
<dbReference type="KEGG" id="gsb:GSUB_16655"/>
<dbReference type="HOGENOM" id="CLU_009269_0_0_7"/>